<dbReference type="PANTHER" id="PTHR24421:SF10">
    <property type="entry name" value="NITRATE_NITRITE SENSOR PROTEIN NARQ"/>
    <property type="match status" value="1"/>
</dbReference>
<feature type="compositionally biased region" description="Low complexity" evidence="6">
    <location>
        <begin position="42"/>
        <end position="53"/>
    </location>
</feature>
<name>A0ABT9MSA3_9ACTN</name>
<dbReference type="Proteomes" id="UP001240984">
    <property type="component" value="Unassembled WGS sequence"/>
</dbReference>
<proteinExistence type="predicted"/>
<evidence type="ECO:0000256" key="4">
    <source>
        <dbReference type="ARBA" id="ARBA00022777"/>
    </source>
</evidence>
<dbReference type="PRINTS" id="PR00344">
    <property type="entry name" value="BCTRLSENSOR"/>
</dbReference>
<accession>A0ABT9MSA3</accession>
<evidence type="ECO:0000313" key="8">
    <source>
        <dbReference type="EMBL" id="MDP9794254.1"/>
    </source>
</evidence>
<comment type="caution">
    <text evidence="8">The sequence shown here is derived from an EMBL/GenBank/DDBJ whole genome shotgun (WGS) entry which is preliminary data.</text>
</comment>
<evidence type="ECO:0000256" key="1">
    <source>
        <dbReference type="ARBA" id="ARBA00000085"/>
    </source>
</evidence>
<protein>
    <recommendedName>
        <fullName evidence="2">histidine kinase</fullName>
        <ecNumber evidence="2">2.7.13.3</ecNumber>
    </recommendedName>
</protein>
<evidence type="ECO:0000256" key="2">
    <source>
        <dbReference type="ARBA" id="ARBA00012438"/>
    </source>
</evidence>
<evidence type="ECO:0000256" key="3">
    <source>
        <dbReference type="ARBA" id="ARBA00022679"/>
    </source>
</evidence>
<keyword evidence="9" id="KW-1185">Reference proteome</keyword>
<feature type="domain" description="Histidine kinase" evidence="7">
    <location>
        <begin position="1"/>
        <end position="98"/>
    </location>
</feature>
<evidence type="ECO:0000256" key="6">
    <source>
        <dbReference type="SAM" id="MobiDB-lite"/>
    </source>
</evidence>
<keyword evidence="3" id="KW-0808">Transferase</keyword>
<keyword evidence="4 8" id="KW-0418">Kinase</keyword>
<dbReference type="PROSITE" id="PS50109">
    <property type="entry name" value="HIS_KIN"/>
    <property type="match status" value="1"/>
</dbReference>
<dbReference type="InterPro" id="IPR003594">
    <property type="entry name" value="HATPase_dom"/>
</dbReference>
<keyword evidence="5" id="KW-0902">Two-component regulatory system</keyword>
<dbReference type="InterPro" id="IPR036890">
    <property type="entry name" value="HATPase_C_sf"/>
</dbReference>
<sequence length="101" mass="10337">MLRLVQESVTNARRHAAGAREIAATVRTDAGTVRIEVRDDGPGAAANGGRPAAGTGGRAGGFGLVGMRERVHLLGGRFTAGPATGGGWRVTAELPLHRPDT</sequence>
<dbReference type="Pfam" id="PF02518">
    <property type="entry name" value="HATPase_c"/>
    <property type="match status" value="1"/>
</dbReference>
<dbReference type="EC" id="2.7.13.3" evidence="2"/>
<evidence type="ECO:0000313" key="9">
    <source>
        <dbReference type="Proteomes" id="UP001240984"/>
    </source>
</evidence>
<dbReference type="SUPFAM" id="SSF55874">
    <property type="entry name" value="ATPase domain of HSP90 chaperone/DNA topoisomerase II/histidine kinase"/>
    <property type="match status" value="1"/>
</dbReference>
<evidence type="ECO:0000256" key="5">
    <source>
        <dbReference type="ARBA" id="ARBA00023012"/>
    </source>
</evidence>
<dbReference type="PANTHER" id="PTHR24421">
    <property type="entry name" value="NITRATE/NITRITE SENSOR PROTEIN NARX-RELATED"/>
    <property type="match status" value="1"/>
</dbReference>
<gene>
    <name evidence="8" type="ORF">J2S43_002766</name>
</gene>
<dbReference type="GO" id="GO:0016301">
    <property type="term" value="F:kinase activity"/>
    <property type="evidence" value="ECO:0007669"/>
    <property type="project" value="UniProtKB-KW"/>
</dbReference>
<organism evidence="8 9">
    <name type="scientific">Catenuloplanes nepalensis</name>
    <dbReference type="NCBI Taxonomy" id="587533"/>
    <lineage>
        <taxon>Bacteria</taxon>
        <taxon>Bacillati</taxon>
        <taxon>Actinomycetota</taxon>
        <taxon>Actinomycetes</taxon>
        <taxon>Micromonosporales</taxon>
        <taxon>Micromonosporaceae</taxon>
        <taxon>Catenuloplanes</taxon>
    </lineage>
</organism>
<dbReference type="EMBL" id="JAUSRA010000001">
    <property type="protein sequence ID" value="MDP9794254.1"/>
    <property type="molecule type" value="Genomic_DNA"/>
</dbReference>
<dbReference type="InterPro" id="IPR050482">
    <property type="entry name" value="Sensor_HK_TwoCompSys"/>
</dbReference>
<comment type="catalytic activity">
    <reaction evidence="1">
        <text>ATP + protein L-histidine = ADP + protein N-phospho-L-histidine.</text>
        <dbReference type="EC" id="2.7.13.3"/>
    </reaction>
</comment>
<reference evidence="8 9" key="1">
    <citation type="submission" date="2023-07" db="EMBL/GenBank/DDBJ databases">
        <title>Sequencing the genomes of 1000 actinobacteria strains.</title>
        <authorList>
            <person name="Klenk H.-P."/>
        </authorList>
    </citation>
    <scope>NUCLEOTIDE SEQUENCE [LARGE SCALE GENOMIC DNA]</scope>
    <source>
        <strain evidence="8 9">DSM 44710</strain>
    </source>
</reference>
<feature type="region of interest" description="Disordered" evidence="6">
    <location>
        <begin position="38"/>
        <end position="58"/>
    </location>
</feature>
<evidence type="ECO:0000259" key="7">
    <source>
        <dbReference type="PROSITE" id="PS50109"/>
    </source>
</evidence>
<dbReference type="InterPro" id="IPR005467">
    <property type="entry name" value="His_kinase_dom"/>
</dbReference>
<dbReference type="CDD" id="cd16917">
    <property type="entry name" value="HATPase_UhpB-NarQ-NarX-like"/>
    <property type="match status" value="1"/>
</dbReference>
<dbReference type="Gene3D" id="3.30.565.10">
    <property type="entry name" value="Histidine kinase-like ATPase, C-terminal domain"/>
    <property type="match status" value="1"/>
</dbReference>
<dbReference type="InterPro" id="IPR004358">
    <property type="entry name" value="Sig_transdc_His_kin-like_C"/>
</dbReference>